<evidence type="ECO:0000256" key="1">
    <source>
        <dbReference type="SAM" id="MobiDB-lite"/>
    </source>
</evidence>
<comment type="caution">
    <text evidence="2">The sequence shown here is derived from an EMBL/GenBank/DDBJ whole genome shotgun (WGS) entry which is preliminary data.</text>
</comment>
<dbReference type="Proteomes" id="UP000192639">
    <property type="component" value="Unassembled WGS sequence"/>
</dbReference>
<evidence type="ECO:0000313" key="2">
    <source>
        <dbReference type="EMBL" id="ORD94084.1"/>
    </source>
</evidence>
<dbReference type="AlphaFoldDB" id="A0A1Y1S7D5"/>
<organism evidence="2 3">
    <name type="scientific">Enterospora canceri</name>
    <dbReference type="NCBI Taxonomy" id="1081671"/>
    <lineage>
        <taxon>Eukaryota</taxon>
        <taxon>Fungi</taxon>
        <taxon>Fungi incertae sedis</taxon>
        <taxon>Microsporidia</taxon>
        <taxon>Enterocytozoonidae</taxon>
        <taxon>Enterospora</taxon>
    </lineage>
</organism>
<dbReference type="OrthoDB" id="2194699at2759"/>
<dbReference type="EMBL" id="LWDP01000033">
    <property type="protein sequence ID" value="ORD94084.1"/>
    <property type="molecule type" value="Genomic_DNA"/>
</dbReference>
<feature type="compositionally biased region" description="Polar residues" evidence="1">
    <location>
        <begin position="1"/>
        <end position="10"/>
    </location>
</feature>
<dbReference type="VEuPathDB" id="MicrosporidiaDB:ECANGB1_1173"/>
<evidence type="ECO:0000313" key="3">
    <source>
        <dbReference type="Proteomes" id="UP000192639"/>
    </source>
</evidence>
<feature type="region of interest" description="Disordered" evidence="1">
    <location>
        <begin position="1"/>
        <end position="36"/>
    </location>
</feature>
<name>A0A1Y1S7D5_9MICR</name>
<protein>
    <submittedName>
        <fullName evidence="2">Uncharacterized protein</fullName>
    </submittedName>
</protein>
<keyword evidence="3" id="KW-1185">Reference proteome</keyword>
<gene>
    <name evidence="2" type="ORF">ECANGB1_1173</name>
</gene>
<accession>A0A1Y1S7D5</accession>
<proteinExistence type="predicted"/>
<reference evidence="2 3" key="1">
    <citation type="journal article" date="2017" name="Environ. Microbiol.">
        <title>Decay of the glycolytic pathway and adaptation to intranuclear parasitism within Enterocytozoonidae microsporidia.</title>
        <authorList>
            <person name="Wiredu Boakye D."/>
            <person name="Jaroenlak P."/>
            <person name="Prachumwat A."/>
            <person name="Williams T.A."/>
            <person name="Bateman K.S."/>
            <person name="Itsathitphaisarn O."/>
            <person name="Sritunyalucksana K."/>
            <person name="Paszkiewicz K.H."/>
            <person name="Moore K.A."/>
            <person name="Stentiford G.D."/>
            <person name="Williams B.A."/>
        </authorList>
    </citation>
    <scope>NUCLEOTIDE SEQUENCE [LARGE SCALE GENOMIC DNA]</scope>
    <source>
        <strain evidence="2 3">GB1</strain>
    </source>
</reference>
<sequence length="260" mass="29955">MSQHETTSTEMSREQSGKKDDDKYGELGKKQADEPKAEHNDDAIYFLSLSPMEQDKLIARLHAQIVEQNVLLNNQCCLFCRWVCSSFLPNASAPAPTALSDNLELIDENFAESEDQEPDRLFWEGGNSDKIREYLDKIKRNEKVTNKDTDVYSLAIACKQYMENDVIFIDSGLYQKIVDAYKGDPADAAFAIKRLPFLLYQRSLVKYILDIAHKEDQTEFYEDWGLVLFKDDENREINGKIVEDLTTAEFDVVDPCFYEK</sequence>
<feature type="compositionally biased region" description="Basic and acidic residues" evidence="1">
    <location>
        <begin position="11"/>
        <end position="36"/>
    </location>
</feature>